<feature type="signal peptide" evidence="1">
    <location>
        <begin position="1"/>
        <end position="22"/>
    </location>
</feature>
<accession>A0ABZ3IPY1</accession>
<organism evidence="2 3">
    <name type="scientific">Sporomusa silvacetica DSM 10669</name>
    <dbReference type="NCBI Taxonomy" id="1123289"/>
    <lineage>
        <taxon>Bacteria</taxon>
        <taxon>Bacillati</taxon>
        <taxon>Bacillota</taxon>
        <taxon>Negativicutes</taxon>
        <taxon>Selenomonadales</taxon>
        <taxon>Sporomusaceae</taxon>
        <taxon>Sporomusa</taxon>
    </lineage>
</organism>
<evidence type="ECO:0000313" key="3">
    <source>
        <dbReference type="Proteomes" id="UP000216752"/>
    </source>
</evidence>
<dbReference type="EMBL" id="CP155573">
    <property type="protein sequence ID" value="XFO67731.1"/>
    <property type="molecule type" value="Genomic_DNA"/>
</dbReference>
<evidence type="ECO:0000256" key="1">
    <source>
        <dbReference type="SAM" id="SignalP"/>
    </source>
</evidence>
<feature type="chain" id="PRO_5046253091" description="DUF4252 domain-containing protein" evidence="1">
    <location>
        <begin position="23"/>
        <end position="182"/>
    </location>
</feature>
<evidence type="ECO:0000313" key="2">
    <source>
        <dbReference type="EMBL" id="XFO67731.1"/>
    </source>
</evidence>
<sequence>MRRIRHSLLLCLILTLSLITTADAKTSLPHGFKGLIWGQTLNDFQEKEMMRDVSTSLGSKILGKDESAYKRLNNDNKIGGVDFVDITYIFWREKFRAITANTQGSDKFAQLADSTRKKFGRPNYIEENQYCKRIVWINSKAEIVITMAGDDDVVHFYMKSNSIEKLKSRWEKAKKATIHDEW</sequence>
<keyword evidence="3" id="KW-1185">Reference proteome</keyword>
<dbReference type="Proteomes" id="UP000216752">
    <property type="component" value="Chromosome"/>
</dbReference>
<evidence type="ECO:0008006" key="4">
    <source>
        <dbReference type="Google" id="ProtNLM"/>
    </source>
</evidence>
<proteinExistence type="predicted"/>
<keyword evidence="1" id="KW-0732">Signal</keyword>
<dbReference type="RefSeq" id="WP_094607367.1">
    <property type="nucleotide sequence ID" value="NZ_CP155573.1"/>
</dbReference>
<reference evidence="2" key="1">
    <citation type="submission" date="2024-05" db="EMBL/GenBank/DDBJ databases">
        <title>Isolation and characterization of Sporomusa carbonis sp. nov., a carboxydotrophic hydrogenogen in the genus of Sporomusa isolated from a charcoal burning pile.</title>
        <authorList>
            <person name="Boeer T."/>
            <person name="Rosenbaum F."/>
            <person name="Eysell L."/>
            <person name="Mueller V."/>
            <person name="Daniel R."/>
            <person name="Poehlein A."/>
        </authorList>
    </citation>
    <scope>NUCLEOTIDE SEQUENCE [LARGE SCALE GENOMIC DNA]</scope>
    <source>
        <strain evidence="2">DSM 10669</strain>
    </source>
</reference>
<protein>
    <recommendedName>
        <fullName evidence="4">DUF4252 domain-containing protein</fullName>
    </recommendedName>
</protein>
<gene>
    <name evidence="2" type="ORF">SPSIL_039500</name>
</gene>
<name>A0ABZ3IPY1_9FIRM</name>